<evidence type="ECO:0000313" key="6">
    <source>
        <dbReference type="EMBL" id="RJF90035.1"/>
    </source>
</evidence>
<evidence type="ECO:0000256" key="2">
    <source>
        <dbReference type="ARBA" id="ARBA00022692"/>
    </source>
</evidence>
<dbReference type="Proteomes" id="UP000284605">
    <property type="component" value="Unassembled WGS sequence"/>
</dbReference>
<keyword evidence="3 5" id="KW-1133">Transmembrane helix</keyword>
<keyword evidence="7" id="KW-1185">Reference proteome</keyword>
<dbReference type="GO" id="GO:0012505">
    <property type="term" value="C:endomembrane system"/>
    <property type="evidence" value="ECO:0007669"/>
    <property type="project" value="UniProtKB-SubCell"/>
</dbReference>
<organism evidence="6 7">
    <name type="scientific">Oleomonas cavernae</name>
    <dbReference type="NCBI Taxonomy" id="2320859"/>
    <lineage>
        <taxon>Bacteria</taxon>
        <taxon>Pseudomonadati</taxon>
        <taxon>Pseudomonadota</taxon>
        <taxon>Alphaproteobacteria</taxon>
        <taxon>Acetobacterales</taxon>
        <taxon>Acetobacteraceae</taxon>
        <taxon>Oleomonas</taxon>
    </lineage>
</organism>
<protein>
    <submittedName>
        <fullName evidence="6">Isoprenylcysteine carboxylmethyltransferase family protein</fullName>
    </submittedName>
</protein>
<feature type="transmembrane region" description="Helical" evidence="5">
    <location>
        <begin position="6"/>
        <end position="27"/>
    </location>
</feature>
<accession>A0A418WJ58</accession>
<keyword evidence="2 5" id="KW-0812">Transmembrane</keyword>
<feature type="transmembrane region" description="Helical" evidence="5">
    <location>
        <begin position="62"/>
        <end position="82"/>
    </location>
</feature>
<comment type="subcellular location">
    <subcellularLocation>
        <location evidence="1">Endomembrane system</location>
        <topology evidence="1">Multi-pass membrane protein</topology>
    </subcellularLocation>
</comment>
<keyword evidence="6" id="KW-0489">Methyltransferase</keyword>
<dbReference type="EMBL" id="QYUK01000011">
    <property type="protein sequence ID" value="RJF90035.1"/>
    <property type="molecule type" value="Genomic_DNA"/>
</dbReference>
<gene>
    <name evidence="6" type="ORF">D3874_16710</name>
</gene>
<dbReference type="GO" id="GO:0032259">
    <property type="term" value="P:methylation"/>
    <property type="evidence" value="ECO:0007669"/>
    <property type="project" value="UniProtKB-KW"/>
</dbReference>
<keyword evidence="6" id="KW-0808">Transferase</keyword>
<dbReference type="Gene3D" id="1.20.120.1630">
    <property type="match status" value="1"/>
</dbReference>
<dbReference type="OrthoDB" id="9816156at2"/>
<dbReference type="AlphaFoldDB" id="A0A418WJ58"/>
<evidence type="ECO:0000313" key="7">
    <source>
        <dbReference type="Proteomes" id="UP000284605"/>
    </source>
</evidence>
<evidence type="ECO:0000256" key="5">
    <source>
        <dbReference type="SAM" id="Phobius"/>
    </source>
</evidence>
<dbReference type="GO" id="GO:0008168">
    <property type="term" value="F:methyltransferase activity"/>
    <property type="evidence" value="ECO:0007669"/>
    <property type="project" value="UniProtKB-KW"/>
</dbReference>
<dbReference type="InterPro" id="IPR007318">
    <property type="entry name" value="Phopholipid_MeTrfase"/>
</dbReference>
<comment type="caution">
    <text evidence="6">The sequence shown here is derived from an EMBL/GenBank/DDBJ whole genome shotgun (WGS) entry which is preliminary data.</text>
</comment>
<dbReference type="Pfam" id="PF04191">
    <property type="entry name" value="PEMT"/>
    <property type="match status" value="1"/>
</dbReference>
<sequence length="185" mass="20553">MHLPQHILLVVACVIFVGFTVGYVVLFRRPEGTPWPMRVVAVLSGIVTGVHIAEITDERASWGSFIAALVLYAISAALYLWAVSTTRRQRLSVAFSADQPQFLLTAGPYNFVRHPFYTAYLLYWIAGVIAAKELWLIPTVILMGACFAAAALREEAKFADSPLGADYSAYRRRAGMFLPRLFRPA</sequence>
<dbReference type="RefSeq" id="WP_119782331.1">
    <property type="nucleotide sequence ID" value="NZ_QYUK01000011.1"/>
</dbReference>
<keyword evidence="4 5" id="KW-0472">Membrane</keyword>
<evidence type="ECO:0000256" key="3">
    <source>
        <dbReference type="ARBA" id="ARBA00022989"/>
    </source>
</evidence>
<name>A0A418WJ58_9PROT</name>
<evidence type="ECO:0000256" key="4">
    <source>
        <dbReference type="ARBA" id="ARBA00023136"/>
    </source>
</evidence>
<feature type="transmembrane region" description="Helical" evidence="5">
    <location>
        <begin position="39"/>
        <end position="56"/>
    </location>
</feature>
<reference evidence="6 7" key="1">
    <citation type="submission" date="2018-09" db="EMBL/GenBank/DDBJ databases">
        <authorList>
            <person name="Zhu H."/>
        </authorList>
    </citation>
    <scope>NUCLEOTIDE SEQUENCE [LARGE SCALE GENOMIC DNA]</scope>
    <source>
        <strain evidence="6 7">K1W22B-8</strain>
    </source>
</reference>
<evidence type="ECO:0000256" key="1">
    <source>
        <dbReference type="ARBA" id="ARBA00004127"/>
    </source>
</evidence>
<proteinExistence type="predicted"/>